<dbReference type="OrthoDB" id="9775851at2"/>
<evidence type="ECO:0000259" key="4">
    <source>
        <dbReference type="Pfam" id="PF00135"/>
    </source>
</evidence>
<dbReference type="EMBL" id="VISQ01000001">
    <property type="protein sequence ID" value="TVZ71302.1"/>
    <property type="molecule type" value="Genomic_DNA"/>
</dbReference>
<dbReference type="InterPro" id="IPR019819">
    <property type="entry name" value="Carboxylesterase_B_CS"/>
</dbReference>
<proteinExistence type="inferred from homology"/>
<evidence type="ECO:0000256" key="1">
    <source>
        <dbReference type="ARBA" id="ARBA00005964"/>
    </source>
</evidence>
<feature type="domain" description="Carboxylesterase type B" evidence="4">
    <location>
        <begin position="39"/>
        <end position="362"/>
    </location>
</feature>
<dbReference type="InterPro" id="IPR002018">
    <property type="entry name" value="CarbesteraseB"/>
</dbReference>
<dbReference type="InterPro" id="IPR019826">
    <property type="entry name" value="Carboxylesterase_B_AS"/>
</dbReference>
<dbReference type="InterPro" id="IPR029058">
    <property type="entry name" value="AB_hydrolase_fold"/>
</dbReference>
<evidence type="ECO:0000313" key="5">
    <source>
        <dbReference type="EMBL" id="TVZ71302.1"/>
    </source>
</evidence>
<dbReference type="PROSITE" id="PS51257">
    <property type="entry name" value="PROKAR_LIPOPROTEIN"/>
    <property type="match status" value="1"/>
</dbReference>
<reference evidence="5" key="2">
    <citation type="submission" date="2019-08" db="EMBL/GenBank/DDBJ databases">
        <title>Investigation of anaerobic lignin degradation for improved lignocellulosic biofuels.</title>
        <authorList>
            <person name="Deangelis K.PhD."/>
        </authorList>
    </citation>
    <scope>NUCLEOTIDE SEQUENCE [LARGE SCALE GENOMIC DNA]</scope>
    <source>
        <strain evidence="5">128R</strain>
    </source>
</reference>
<reference evidence="5" key="1">
    <citation type="submission" date="2019-06" db="EMBL/GenBank/DDBJ databases">
        <authorList>
            <person name="Deangelis K."/>
            <person name="Huntemann M."/>
            <person name="Clum A."/>
            <person name="Pillay M."/>
            <person name="Palaniappan K."/>
            <person name="Varghese N."/>
            <person name="Mikhailova N."/>
            <person name="Stamatis D."/>
            <person name="Reddy T."/>
            <person name="Daum C."/>
            <person name="Shapiro N."/>
            <person name="Ivanova N."/>
            <person name="Kyrpides N."/>
            <person name="Woyke T."/>
        </authorList>
    </citation>
    <scope>NUCLEOTIDE SEQUENCE [LARGE SCALE GENOMIC DNA]</scope>
    <source>
        <strain evidence="5">128R</strain>
    </source>
</reference>
<dbReference type="GO" id="GO:0016787">
    <property type="term" value="F:hydrolase activity"/>
    <property type="evidence" value="ECO:0007669"/>
    <property type="project" value="UniProtKB-KW"/>
</dbReference>
<accession>A0A542BRJ2</accession>
<comment type="similarity">
    <text evidence="1 3">Belongs to the type-B carboxylesterase/lipase family.</text>
</comment>
<dbReference type="AlphaFoldDB" id="A0A542BRJ2"/>
<dbReference type="SUPFAM" id="SSF53474">
    <property type="entry name" value="alpha/beta-Hydrolases"/>
    <property type="match status" value="1"/>
</dbReference>
<name>A0A542BRJ2_SERFO</name>
<dbReference type="Gene3D" id="3.40.50.1820">
    <property type="entry name" value="alpha/beta hydrolase"/>
    <property type="match status" value="1"/>
</dbReference>
<comment type="caution">
    <text evidence="5">The sequence shown here is derived from an EMBL/GenBank/DDBJ whole genome shotgun (WGS) entry which is preliminary data.</text>
</comment>
<evidence type="ECO:0000256" key="3">
    <source>
        <dbReference type="RuleBase" id="RU361235"/>
    </source>
</evidence>
<dbReference type="InterPro" id="IPR050309">
    <property type="entry name" value="Type-B_Carboxylest/Lipase"/>
</dbReference>
<sequence length="574" mass="62397">MKEKASIIFSALMVIGIISGCDDSSTFNKKSSPSFTQDTERSIASGPIRGALNSDASALGWLGIPYAAAPIGKLRWHAPASVEPWTDVRDTTTYANVCTQVSSGKTIGAEDCLYLNVWRPNSDETDLPVMVYVHGGSNRTDSGNNYVGDKLATKANAIIVTINYRLDVLGYLTTPALRTGDPLSDSGNYALLDIRKALQWVQENIAAFGGDSSNVTLAGQSAGARDVMASLISPEFKGLYQKAILMSGGETLSTVEAGEATANTVIESLLVKSGTVSDVESAQAWLAAATNEEVSSFLYSQSAQDLVQTLPGSTIRMQPFTHLFMDGVVIPKEGFDIIASGNYNQVPVMLGSNYDEFGAFNLLDPAFFPKLKTGELDQPDEYETFSKSRKYGSQLYASFCVETFAQRLYDAGATDIYSYRMRWGHDVEAASAENVKYIGATHGADVDFVFGYEMNPANGMFANTPLYTPKNSQGRQLLTASVMAYYGDFLHHGAPAVVDSLSWPKWTPVADAAKIMVFNASDSALENEVSAMYWDRDRVMKDMDEDITDAQREVISGVLQGRFFMNGLEFNTLE</sequence>
<gene>
    <name evidence="5" type="ORF">FHU10_3926</name>
</gene>
<dbReference type="EC" id="3.1.1.-" evidence="3"/>
<keyword evidence="2 3" id="KW-0378">Hydrolase</keyword>
<protein>
    <recommendedName>
        <fullName evidence="3">Carboxylic ester hydrolase</fullName>
        <ecNumber evidence="3">3.1.1.-</ecNumber>
    </recommendedName>
</protein>
<dbReference type="PROSITE" id="PS00941">
    <property type="entry name" value="CARBOXYLESTERASE_B_2"/>
    <property type="match status" value="1"/>
</dbReference>
<organism evidence="5">
    <name type="scientific">Serratia fonticola</name>
    <dbReference type="NCBI Taxonomy" id="47917"/>
    <lineage>
        <taxon>Bacteria</taxon>
        <taxon>Pseudomonadati</taxon>
        <taxon>Pseudomonadota</taxon>
        <taxon>Gammaproteobacteria</taxon>
        <taxon>Enterobacterales</taxon>
        <taxon>Yersiniaceae</taxon>
        <taxon>Serratia</taxon>
    </lineage>
</organism>
<dbReference type="PANTHER" id="PTHR11559">
    <property type="entry name" value="CARBOXYLESTERASE"/>
    <property type="match status" value="1"/>
</dbReference>
<dbReference type="Pfam" id="PF00135">
    <property type="entry name" value="COesterase"/>
    <property type="match status" value="1"/>
</dbReference>
<evidence type="ECO:0000256" key="2">
    <source>
        <dbReference type="ARBA" id="ARBA00022801"/>
    </source>
</evidence>
<dbReference type="PROSITE" id="PS00122">
    <property type="entry name" value="CARBOXYLESTERASE_B_1"/>
    <property type="match status" value="1"/>
</dbReference>